<dbReference type="Gene3D" id="3.40.50.300">
    <property type="entry name" value="P-loop containing nucleotide triphosphate hydrolases"/>
    <property type="match status" value="1"/>
</dbReference>
<dbReference type="SUPFAM" id="SSF52540">
    <property type="entry name" value="P-loop containing nucleoside triphosphate hydrolases"/>
    <property type="match status" value="1"/>
</dbReference>
<comment type="caution">
    <text evidence="2">The sequence shown here is derived from an EMBL/GenBank/DDBJ whole genome shotgun (WGS) entry which is preliminary data.</text>
</comment>
<sequence>MYEVSIWDLAGQDEYHSSHSLFYSKRTMYVVCVNLKVYVDMLKQEELMDRPGVVHPPMDAFVDLNIYRWIRNICARHPESEFVFVGTKSDLVGHDGMTAEIIMADLMARLKRKEARELKAIDQARRKMREKCLVTTTSKDEVTTVLRRQLAELDARYSRRPKYMSETLAFASSANLNGLDGVRNVIEEAIRSCGSCFLMPDTFLALNTHLKEIVRGAEANIANGACIRETIVQSTELQSALLIDSSLQINDPTEITTALHVLHDLGDILWLDSGAGILSKTIFLSPKFAIDFIRQVVNHTLVDEAYVASVKDRWGELYCKVREEGCVQHELLMRLELWRDVDDANHMLELKLLMYELQLAYPAGLEGMMADSDLIVPLYWKKNSKYPMLSLNSKPVGNVSTNWPHHVVWEYEFQEHLPEDFFEKLGVRSYSLYHSTDREFSRDEFKSTVADKYETTIRKRHVAAEDEWECDIVTLSIVISAATAEVSWQQLKWYSMSVEKLLESYPGLWVKRYAVSTSGRRFALDQLVIEMQRTKTCPLGGLLPPSMDCLKILSTVNYIAGTVTCVRVEQRAGFQGIERSLDETKRAIIRVQTAAGNRMLYPALWTLEYQPQPNRVTSTFTLTFRSELSGLCYHEDEQIVIIFGNAFFGKYGGYIKIGLSIFSSMVPDKFGKHLLEKAIKVCIDQLDRTVKVHSLVEGLNLSASGASREMSQDRSMSPGETLALLRDLLQAKYRSDFDVLKMTKYSGLECGVVMEAMTTPYAISCGNCIWASREEIEQCGSKMIVAHDYVKPRVAETQVESGIAVAGKREEGDLEQGDTNHCEVAANRTLPHKKGGASPQWETQPFWIDLQGSSASSFDGCAFFYHQNTRLASWDQHNHRRGIVQISRCGEEIGHRGWQVGACEYDPHVQRVSGWGAPLQDPVGNERAVVVVFESEKPVGRWVTMVCDDSNGATAHVEHYAYANGGASLADDAAFDAFFFDLEGFPTLPVTAVDVKPSSIEEDEETDPTETLLKDMLALDDVVSNQEDVCEDEESDVSSPSVKKVVAGAVKTEKPAMNQKEETEYLRKHVQELEEELERLQQRTGRVIETRKVSVWKGIAERQREAKQRAEINNTKLREALEEQLKTVQSLKKLLRKRQHAMLSELDQPCVVSMPCESDRVFDALHSMMTASSMEMDAILIESGLHIDDTDYHNQQVRHRSNGRPCLEIVSSREFPFPLEATTDSVWNLVNSVNFEVHNAVTGSVRAFDTHCHLHFTANRLVRRSKVEAEVFAVSRREDQQDRVVLKWESRVFLTVSTLRCERVCLRERRFVVVERAVSDASSSVVKSCMHCWADDDSISTDRRFELVVDLLLGAYQENLQMLYQMTENQLLGSL</sequence>
<feature type="coiled-coil region" evidence="1">
    <location>
        <begin position="1056"/>
        <end position="1138"/>
    </location>
</feature>
<dbReference type="InterPro" id="IPR027417">
    <property type="entry name" value="P-loop_NTPase"/>
</dbReference>
<proteinExistence type="predicted"/>
<dbReference type="EMBL" id="SPLM01000109">
    <property type="protein sequence ID" value="TMW59759.1"/>
    <property type="molecule type" value="Genomic_DNA"/>
</dbReference>
<evidence type="ECO:0000313" key="3">
    <source>
        <dbReference type="Proteomes" id="UP000794436"/>
    </source>
</evidence>
<reference evidence="2" key="1">
    <citation type="submission" date="2019-03" db="EMBL/GenBank/DDBJ databases">
        <title>Long read genome sequence of the mycoparasitic Pythium oligandrum ATCC 38472 isolated from sugarbeet rhizosphere.</title>
        <authorList>
            <person name="Gaulin E."/>
        </authorList>
    </citation>
    <scope>NUCLEOTIDE SEQUENCE</scope>
    <source>
        <strain evidence="2">ATCC 38472_TT</strain>
    </source>
</reference>
<dbReference type="Pfam" id="PF08477">
    <property type="entry name" value="Roc"/>
    <property type="match status" value="1"/>
</dbReference>
<keyword evidence="1" id="KW-0175">Coiled coil</keyword>
<evidence type="ECO:0000256" key="1">
    <source>
        <dbReference type="SAM" id="Coils"/>
    </source>
</evidence>
<organism evidence="2 3">
    <name type="scientific">Pythium oligandrum</name>
    <name type="common">Mycoparasitic fungus</name>
    <dbReference type="NCBI Taxonomy" id="41045"/>
    <lineage>
        <taxon>Eukaryota</taxon>
        <taxon>Sar</taxon>
        <taxon>Stramenopiles</taxon>
        <taxon>Oomycota</taxon>
        <taxon>Peronosporomycetes</taxon>
        <taxon>Pythiales</taxon>
        <taxon>Pythiaceae</taxon>
        <taxon>Pythium</taxon>
    </lineage>
</organism>
<evidence type="ECO:0000313" key="2">
    <source>
        <dbReference type="EMBL" id="TMW59759.1"/>
    </source>
</evidence>
<name>A0A8K1FG90_PYTOL</name>
<dbReference type="OrthoDB" id="44077at2759"/>
<keyword evidence="3" id="KW-1185">Reference proteome</keyword>
<dbReference type="Proteomes" id="UP000794436">
    <property type="component" value="Unassembled WGS sequence"/>
</dbReference>
<protein>
    <submittedName>
        <fullName evidence="2">Uncharacterized protein</fullName>
    </submittedName>
</protein>
<gene>
    <name evidence="2" type="ORF">Poli38472_004828</name>
</gene>
<accession>A0A8K1FG90</accession>